<dbReference type="EMBL" id="JACHHU010000005">
    <property type="protein sequence ID" value="MBB6542447.1"/>
    <property type="molecule type" value="Genomic_DNA"/>
</dbReference>
<protein>
    <submittedName>
        <fullName evidence="2">Uncharacterized protein</fullName>
    </submittedName>
</protein>
<evidence type="ECO:0000313" key="2">
    <source>
        <dbReference type="EMBL" id="MBB6542447.1"/>
    </source>
</evidence>
<keyword evidence="1" id="KW-0732">Signal</keyword>
<sequence>MLSKNTTKRITVIVLSLSLFALKSSAETAATIELLPGAQVFAQYQDKKPFVANFFTEQSEQEIIDFYQSNYGEITSQTRIKGQLVLKFSSESDNIRIIVSRQSNKHQVDILIN</sequence>
<feature type="chain" id="PRO_5030963590" evidence="1">
    <location>
        <begin position="27"/>
        <end position="113"/>
    </location>
</feature>
<keyword evidence="3" id="KW-1185">Reference proteome</keyword>
<feature type="signal peptide" evidence="1">
    <location>
        <begin position="1"/>
        <end position="26"/>
    </location>
</feature>
<dbReference type="RefSeq" id="WP_184423114.1">
    <property type="nucleotide sequence ID" value="NZ_AP027362.1"/>
</dbReference>
<reference evidence="2 3" key="1">
    <citation type="submission" date="2020-08" db="EMBL/GenBank/DDBJ databases">
        <title>Genomic Encyclopedia of Type Strains, Phase IV (KMG-IV): sequencing the most valuable type-strain genomes for metagenomic binning, comparative biology and taxonomic classification.</title>
        <authorList>
            <person name="Goeker M."/>
        </authorList>
    </citation>
    <scope>NUCLEOTIDE SEQUENCE [LARGE SCALE GENOMIC DNA]</scope>
    <source>
        <strain evidence="2 3">DSM 26287</strain>
    </source>
</reference>
<comment type="caution">
    <text evidence="2">The sequence shown here is derived from an EMBL/GenBank/DDBJ whole genome shotgun (WGS) entry which is preliminary data.</text>
</comment>
<evidence type="ECO:0000313" key="3">
    <source>
        <dbReference type="Proteomes" id="UP000537141"/>
    </source>
</evidence>
<accession>A0A7X0TSS2</accession>
<proteinExistence type="predicted"/>
<evidence type="ECO:0000256" key="1">
    <source>
        <dbReference type="SAM" id="SignalP"/>
    </source>
</evidence>
<name>A0A7X0TSS2_9GAMM</name>
<dbReference type="Proteomes" id="UP000537141">
    <property type="component" value="Unassembled WGS sequence"/>
</dbReference>
<organism evidence="2 3">
    <name type="scientific">Thalassotalea piscium</name>
    <dbReference type="NCBI Taxonomy" id="1230533"/>
    <lineage>
        <taxon>Bacteria</taxon>
        <taxon>Pseudomonadati</taxon>
        <taxon>Pseudomonadota</taxon>
        <taxon>Gammaproteobacteria</taxon>
        <taxon>Alteromonadales</taxon>
        <taxon>Colwelliaceae</taxon>
        <taxon>Thalassotalea</taxon>
    </lineage>
</organism>
<dbReference type="AlphaFoldDB" id="A0A7X0TSS2"/>
<gene>
    <name evidence="2" type="ORF">HNQ55_000936</name>
</gene>